<sequence length="283" mass="31446">MPALARKNAHFILATALFLLFSLWWLYDYLTGTTLSFGLVMYSNTYFLMAFFAGLYGLVISRKWGSVKSHLGKTMMFLSLGLLAQVFGQLSYSYLTYVMGIEVPYPSIGDLGYFGSIPLYIFGVLALMKVVKTGNAGMSKDSKVVSVLAPAAMLFICYIVFLNNRVFTFEEPLKSFLDFGYPLFQSLYVSLALVALYAATKGMGGILRTRVLLLLFALVVQFIADFVFLYRADRGLVYPGGPTDYLYLIAYFVMALAIIDFGLVFEKLRNGKVSSNGALDAVK</sequence>
<evidence type="ECO:0000313" key="3">
    <source>
        <dbReference type="Proteomes" id="UP000034504"/>
    </source>
</evidence>
<name>A0A0G1NKE3_UNCKA</name>
<dbReference type="AlphaFoldDB" id="A0A0G1NKE3"/>
<protein>
    <submittedName>
        <fullName evidence="2">Uncharacterized protein</fullName>
    </submittedName>
</protein>
<accession>A0A0G1NKE3</accession>
<feature type="transmembrane region" description="Helical" evidence="1">
    <location>
        <begin position="211"/>
        <end position="230"/>
    </location>
</feature>
<reference evidence="2 3" key="1">
    <citation type="journal article" date="2015" name="Nature">
        <title>rRNA introns, odd ribosomes, and small enigmatic genomes across a large radiation of phyla.</title>
        <authorList>
            <person name="Brown C.T."/>
            <person name="Hug L.A."/>
            <person name="Thomas B.C."/>
            <person name="Sharon I."/>
            <person name="Castelle C.J."/>
            <person name="Singh A."/>
            <person name="Wilkins M.J."/>
            <person name="Williams K.H."/>
            <person name="Banfield J.F."/>
        </authorList>
    </citation>
    <scope>NUCLEOTIDE SEQUENCE [LARGE SCALE GENOMIC DNA]</scope>
</reference>
<evidence type="ECO:0000313" key="2">
    <source>
        <dbReference type="EMBL" id="KKT84634.1"/>
    </source>
</evidence>
<organism evidence="2 3">
    <name type="scientific">candidate division WWE3 bacterium GW2011_GWC2_44_9</name>
    <dbReference type="NCBI Taxonomy" id="1619125"/>
    <lineage>
        <taxon>Bacteria</taxon>
        <taxon>Katanobacteria</taxon>
    </lineage>
</organism>
<keyword evidence="1" id="KW-1133">Transmembrane helix</keyword>
<feature type="transmembrane region" description="Helical" evidence="1">
    <location>
        <begin position="181"/>
        <end position="199"/>
    </location>
</feature>
<evidence type="ECO:0000256" key="1">
    <source>
        <dbReference type="SAM" id="Phobius"/>
    </source>
</evidence>
<gene>
    <name evidence="2" type="ORF">UW82_C0015G0012</name>
</gene>
<feature type="transmembrane region" description="Helical" evidence="1">
    <location>
        <begin position="71"/>
        <end position="92"/>
    </location>
</feature>
<keyword evidence="1" id="KW-0472">Membrane</keyword>
<dbReference type="Proteomes" id="UP000034504">
    <property type="component" value="Unassembled WGS sequence"/>
</dbReference>
<feature type="transmembrane region" description="Helical" evidence="1">
    <location>
        <begin position="9"/>
        <end position="27"/>
    </location>
</feature>
<keyword evidence="1" id="KW-0812">Transmembrane</keyword>
<feature type="transmembrane region" description="Helical" evidence="1">
    <location>
        <begin position="143"/>
        <end position="161"/>
    </location>
</feature>
<proteinExistence type="predicted"/>
<dbReference type="EMBL" id="LCJU01000015">
    <property type="protein sequence ID" value="KKT84634.1"/>
    <property type="molecule type" value="Genomic_DNA"/>
</dbReference>
<feature type="transmembrane region" description="Helical" evidence="1">
    <location>
        <begin position="245"/>
        <end position="265"/>
    </location>
</feature>
<feature type="transmembrane region" description="Helical" evidence="1">
    <location>
        <begin position="39"/>
        <end position="59"/>
    </location>
</feature>
<feature type="transmembrane region" description="Helical" evidence="1">
    <location>
        <begin position="112"/>
        <end position="131"/>
    </location>
</feature>
<comment type="caution">
    <text evidence="2">The sequence shown here is derived from an EMBL/GenBank/DDBJ whole genome shotgun (WGS) entry which is preliminary data.</text>
</comment>